<dbReference type="EMBL" id="LSYS01001493">
    <property type="protein sequence ID" value="OPJ88913.1"/>
    <property type="molecule type" value="Genomic_DNA"/>
</dbReference>
<evidence type="ECO:0000313" key="3">
    <source>
        <dbReference type="EMBL" id="OPJ88913.1"/>
    </source>
</evidence>
<feature type="compositionally biased region" description="Pro residues" evidence="1">
    <location>
        <begin position="154"/>
        <end position="169"/>
    </location>
</feature>
<protein>
    <submittedName>
        <fullName evidence="3">Basic proline-rich protein-like</fullName>
    </submittedName>
</protein>
<feature type="compositionally biased region" description="Low complexity" evidence="1">
    <location>
        <begin position="334"/>
        <end position="351"/>
    </location>
</feature>
<dbReference type="Proteomes" id="UP000190648">
    <property type="component" value="Unassembled WGS sequence"/>
</dbReference>
<keyword evidence="4" id="KW-1185">Reference proteome</keyword>
<organism evidence="3 4">
    <name type="scientific">Patagioenas fasciata monilis</name>
    <dbReference type="NCBI Taxonomy" id="372326"/>
    <lineage>
        <taxon>Eukaryota</taxon>
        <taxon>Metazoa</taxon>
        <taxon>Chordata</taxon>
        <taxon>Craniata</taxon>
        <taxon>Vertebrata</taxon>
        <taxon>Euteleostomi</taxon>
        <taxon>Archelosauria</taxon>
        <taxon>Archosauria</taxon>
        <taxon>Dinosauria</taxon>
        <taxon>Saurischia</taxon>
        <taxon>Theropoda</taxon>
        <taxon>Coelurosauria</taxon>
        <taxon>Aves</taxon>
        <taxon>Neognathae</taxon>
        <taxon>Neoaves</taxon>
        <taxon>Columbimorphae</taxon>
        <taxon>Columbiformes</taxon>
        <taxon>Columbidae</taxon>
        <taxon>Patagioenas</taxon>
    </lineage>
</organism>
<evidence type="ECO:0000259" key="2">
    <source>
        <dbReference type="Pfam" id="PF25234"/>
    </source>
</evidence>
<dbReference type="Pfam" id="PF25234">
    <property type="entry name" value="Periphilin_C"/>
    <property type="match status" value="1"/>
</dbReference>
<feature type="compositionally biased region" description="Polar residues" evidence="1">
    <location>
        <begin position="485"/>
        <end position="507"/>
    </location>
</feature>
<reference evidence="3 4" key="1">
    <citation type="submission" date="2016-02" db="EMBL/GenBank/DDBJ databases">
        <title>Band-tailed pigeon sequencing and assembly.</title>
        <authorList>
            <person name="Soares A.E."/>
            <person name="Novak B.J."/>
            <person name="Rice E.S."/>
            <person name="O'Connell B."/>
            <person name="Chang D."/>
            <person name="Weber S."/>
            <person name="Shapiro B."/>
        </authorList>
    </citation>
    <scope>NUCLEOTIDE SEQUENCE [LARGE SCALE GENOMIC DNA]</scope>
    <source>
        <strain evidence="3">BTP2013</strain>
        <tissue evidence="3">Blood</tissue>
    </source>
</reference>
<feature type="compositionally biased region" description="Basic residues" evidence="1">
    <location>
        <begin position="95"/>
        <end position="104"/>
    </location>
</feature>
<comment type="caution">
    <text evidence="3">The sequence shown here is derived from an EMBL/GenBank/DDBJ whole genome shotgun (WGS) entry which is preliminary data.</text>
</comment>
<feature type="compositionally biased region" description="Low complexity" evidence="1">
    <location>
        <begin position="442"/>
        <end position="455"/>
    </location>
</feature>
<dbReference type="OrthoDB" id="9398238at2759"/>
<sequence>MEGSPFDAPRGCVSPGGRAAFQVHLGPICQLGADIPGASSPGPRQQPAFGNMFPPPGARRGFPREPGPWRAGPPWPHGPSPQDVWDEPPWEPPHRRGHRRRHPPRPWEPRPFHGPADFHEDGSWAPQDCPPPPPWDNREDNQGPENHFGESWHPPGPWDPRDPPGPPDFPWKEEDGRWAPRDCPPWDDTQYNGGPEGSFAEDCYLDSPLPGPGSFSQPEFPTEEQWPPWPPGGQHGEQGGFQDDRSSGGYRGLGKKRCRRLRQSCRQLTMVRPAPCHRPARGKQPPSRSYPPRPLPSSKDAVQHKEQTPPVGPPAVSKKVPEPPKVADGPQNSPAAGPQAAAAGAEPEQAGVTPVEPGAGQDPVGSQDPSALQTEEESPARTGQHPEAEPSSPSVPGAGAGDGSRPQTPTAPMEPAQRVCAAAGEGDAELCPQSPGRQRLPGAAGAAEAGSAHHGPLSDLQTPENSPVPPGAAAEPGAQPGQAGSDSCTAPVTSPGTQHPPGSTETEPVQGPGASAPPEPAGGQHQLCSAPPVSFPAGTDLRSATVLARKEEIELSYQQFSLTVAVVATMLLQKEPSMEAVLGPALRANLRQRRLHHLRELENFIDSYDSAALSR</sequence>
<proteinExistence type="predicted"/>
<gene>
    <name evidence="3" type="ORF">AV530_019039</name>
</gene>
<feature type="region of interest" description="Disordered" evidence="1">
    <location>
        <begin position="32"/>
        <end position="534"/>
    </location>
</feature>
<feature type="compositionally biased region" description="Low complexity" evidence="1">
    <location>
        <begin position="471"/>
        <end position="484"/>
    </location>
</feature>
<evidence type="ECO:0000256" key="1">
    <source>
        <dbReference type="SAM" id="MobiDB-lite"/>
    </source>
</evidence>
<feature type="compositionally biased region" description="Basic and acidic residues" evidence="1">
    <location>
        <begin position="170"/>
        <end position="180"/>
    </location>
</feature>
<name>A0A1V4KWM9_PATFA</name>
<feature type="compositionally biased region" description="Basic residues" evidence="1">
    <location>
        <begin position="253"/>
        <end position="263"/>
    </location>
</feature>
<accession>A0A1V4KWM9</accession>
<dbReference type="InterPro" id="IPR057603">
    <property type="entry name" value="Periphilin-1_C"/>
</dbReference>
<feature type="compositionally biased region" description="Basic and acidic residues" evidence="1">
    <location>
        <begin position="105"/>
        <end position="122"/>
    </location>
</feature>
<evidence type="ECO:0000313" key="4">
    <source>
        <dbReference type="Proteomes" id="UP000190648"/>
    </source>
</evidence>
<feature type="compositionally biased region" description="Low complexity" evidence="1">
    <location>
        <begin position="217"/>
        <end position="226"/>
    </location>
</feature>
<feature type="domain" description="Periphilin-1 C-terminal" evidence="2">
    <location>
        <begin position="540"/>
        <end position="610"/>
    </location>
</feature>
<dbReference type="AlphaFoldDB" id="A0A1V4KWM9"/>